<dbReference type="Proteomes" id="UP000069135">
    <property type="component" value="Chromosome"/>
</dbReference>
<evidence type="ECO:0000256" key="2">
    <source>
        <dbReference type="ARBA" id="ARBA00022475"/>
    </source>
</evidence>
<evidence type="ECO:0000313" key="15">
    <source>
        <dbReference type="Proteomes" id="UP000069135"/>
    </source>
</evidence>
<dbReference type="CDD" id="cd01890">
    <property type="entry name" value="LepA"/>
    <property type="match status" value="1"/>
</dbReference>
<dbReference type="InterPro" id="IPR004161">
    <property type="entry name" value="EFTu-like_2"/>
</dbReference>
<keyword evidence="3 12" id="KW-0547">Nucleotide-binding</keyword>
<keyword evidence="6 12" id="KW-0342">GTP-binding</keyword>
<evidence type="ECO:0000256" key="4">
    <source>
        <dbReference type="ARBA" id="ARBA00022801"/>
    </source>
</evidence>
<keyword evidence="5 12" id="KW-0648">Protein biosynthesis</keyword>
<dbReference type="Pfam" id="PF00009">
    <property type="entry name" value="GTP_EFTU"/>
    <property type="match status" value="1"/>
</dbReference>
<dbReference type="GO" id="GO:0043022">
    <property type="term" value="F:ribosome binding"/>
    <property type="evidence" value="ECO:0007669"/>
    <property type="project" value="UniProtKB-UniRule"/>
</dbReference>
<dbReference type="STRING" id="1735162.PeribacterB2_0553"/>
<dbReference type="Pfam" id="PF00679">
    <property type="entry name" value="EFG_C"/>
    <property type="match status" value="1"/>
</dbReference>
<dbReference type="NCBIfam" id="TIGR01393">
    <property type="entry name" value="lepA"/>
    <property type="match status" value="1"/>
</dbReference>
<evidence type="ECO:0000256" key="5">
    <source>
        <dbReference type="ARBA" id="ARBA00022917"/>
    </source>
</evidence>
<organism evidence="14 15">
    <name type="scientific">Candidatus Peribacter riflensis</name>
    <dbReference type="NCBI Taxonomy" id="1735162"/>
    <lineage>
        <taxon>Bacteria</taxon>
        <taxon>Candidatus Peregrinibacteriota</taxon>
        <taxon>Candidatus Peribacteria</taxon>
        <taxon>Candidatus Peribacterales</taxon>
        <taxon>Candidatus Peribacteraceae</taxon>
        <taxon>Candidatus Peribacter</taxon>
    </lineage>
</organism>
<feature type="binding site" evidence="12">
    <location>
        <begin position="125"/>
        <end position="128"/>
    </location>
    <ligand>
        <name>GTP</name>
        <dbReference type="ChEBI" id="CHEBI:37565"/>
    </ligand>
</feature>
<dbReference type="Gene3D" id="3.40.50.300">
    <property type="entry name" value="P-loop containing nucleotide triphosphate hydrolases"/>
    <property type="match status" value="1"/>
</dbReference>
<evidence type="ECO:0000256" key="11">
    <source>
        <dbReference type="ARBA" id="ARBA00066744"/>
    </source>
</evidence>
<evidence type="ECO:0000256" key="6">
    <source>
        <dbReference type="ARBA" id="ARBA00023134"/>
    </source>
</evidence>
<dbReference type="GO" id="GO:0003746">
    <property type="term" value="F:translation elongation factor activity"/>
    <property type="evidence" value="ECO:0007669"/>
    <property type="project" value="UniProtKB-UniRule"/>
</dbReference>
<dbReference type="InterPro" id="IPR013842">
    <property type="entry name" value="LepA_CTD"/>
</dbReference>
<feature type="domain" description="Tr-type G" evidence="13">
    <location>
        <begin position="1"/>
        <end position="178"/>
    </location>
</feature>
<comment type="catalytic activity">
    <reaction evidence="8 12">
        <text>GTP + H2O = GDP + phosphate + H(+)</text>
        <dbReference type="Rhea" id="RHEA:19669"/>
        <dbReference type="ChEBI" id="CHEBI:15377"/>
        <dbReference type="ChEBI" id="CHEBI:15378"/>
        <dbReference type="ChEBI" id="CHEBI:37565"/>
        <dbReference type="ChEBI" id="CHEBI:43474"/>
        <dbReference type="ChEBI" id="CHEBI:58189"/>
        <dbReference type="EC" id="3.6.5.n1"/>
    </reaction>
</comment>
<feature type="binding site" evidence="12">
    <location>
        <begin position="13"/>
        <end position="18"/>
    </location>
    <ligand>
        <name>GTP</name>
        <dbReference type="ChEBI" id="CHEBI:37565"/>
    </ligand>
</feature>
<dbReference type="CDD" id="cd03709">
    <property type="entry name" value="lepA_C"/>
    <property type="match status" value="1"/>
</dbReference>
<dbReference type="Pfam" id="PF06421">
    <property type="entry name" value="LepA_C"/>
    <property type="match status" value="1"/>
</dbReference>
<name>A0A0S1SSG7_9BACT</name>
<evidence type="ECO:0000256" key="3">
    <source>
        <dbReference type="ARBA" id="ARBA00022741"/>
    </source>
</evidence>
<dbReference type="InterPro" id="IPR000795">
    <property type="entry name" value="T_Tr_GTP-bd_dom"/>
</dbReference>
<dbReference type="GO" id="GO:0005886">
    <property type="term" value="C:plasma membrane"/>
    <property type="evidence" value="ECO:0007669"/>
    <property type="project" value="UniProtKB-SubCell"/>
</dbReference>
<evidence type="ECO:0000313" key="14">
    <source>
        <dbReference type="EMBL" id="ALM13239.1"/>
    </source>
</evidence>
<evidence type="ECO:0000256" key="7">
    <source>
        <dbReference type="ARBA" id="ARBA00023136"/>
    </source>
</evidence>
<reference evidence="15" key="1">
    <citation type="submission" date="2015-10" db="EMBL/GenBank/DDBJ databases">
        <title>Analysis of five complete genome sequences for members of the class Peribacteria in the recently recognized Peregrinibacteria bacterial phylum.</title>
        <authorList>
            <person name="Anantharaman K."/>
            <person name="Brown C.T."/>
            <person name="Burstein D."/>
            <person name="Castelle C.J."/>
            <person name="Probst A.J."/>
            <person name="Thomas B.C."/>
            <person name="Williams K.H."/>
            <person name="Banfield J.F."/>
        </authorList>
    </citation>
    <scope>NUCLEOTIDE SEQUENCE [LARGE SCALE GENOMIC DNA]</scope>
</reference>
<dbReference type="FunFam" id="3.30.70.2570:FF:000001">
    <property type="entry name" value="Translation factor GUF1, mitochondrial"/>
    <property type="match status" value="1"/>
</dbReference>
<dbReference type="PROSITE" id="PS51722">
    <property type="entry name" value="G_TR_2"/>
    <property type="match status" value="1"/>
</dbReference>
<sequence length="605" mass="66648">MEIRNFCIIAHIDHGKSTLADRMIEATGTLQKREMKEQLLDMMDLERERGITIKLTPVRMGWKGIQLNLIDTPGHTDFRYEVSRSLVACEGAILLVDCSQGIQAQTLAVLTMAMECNLTIIPVLNKIDLPAADPERVSEEVMKLLGCEKEEILRISAKEGRGVTEVLDRVVQLVPPPKKFAQSGGARALIFDAVMDPYRGAVAYVRVVEGTFTKGDKAHLLGTKTPVEVLDLGHFSPKYASDPALAEGEIGYIVTGSKDVRSVRTGDTVASTEGLQALPGYTEVQPMVFAGLYPSEADNYPDLREALEKLALNDAALKFEPEHNAALGNGFRCGFLGLLHMDIVQERLEREHDCDLIITAPSVLYEVKLAVRRPAEVVRASLLKVDEPDTARISNPADFPDPSCIAEVREPWVKLEIVCRAQDIGAAMTLIGDRRGIQLDLSYLDADRALLTFEVPLQAIVLDFFDLLKSATSGYGSMSYDPIGYRAGDLVKLQILLLGESADALSTIVHRSEAHHVGAVIAKKLKEVMPKQQFQIPIQAAIGGKIVARETVAAYRKDVTGYLYGGDVTRKNKLLEKQKKGKKRMKKMGRVTLTQEAFLTVLKRS</sequence>
<dbReference type="InterPro" id="IPR035647">
    <property type="entry name" value="EFG_III/V"/>
</dbReference>
<comment type="function">
    <text evidence="9 12">Required for accurate and efficient protein synthesis under certain stress conditions. May act as a fidelity factor of the translation reaction, by catalyzing a one-codon backward translocation of tRNAs on improperly translocated ribosomes. Back-translocation proceeds from a post-translocation (POST) complex to a pre-translocation (PRE) complex, thus giving elongation factor G a second chance to translocate the tRNAs correctly. Binds to ribosomes in a GTP-dependent manner.</text>
</comment>
<dbReference type="InterPro" id="IPR006297">
    <property type="entry name" value="EF-4"/>
</dbReference>
<evidence type="ECO:0000256" key="8">
    <source>
        <dbReference type="ARBA" id="ARBA00050293"/>
    </source>
</evidence>
<dbReference type="AlphaFoldDB" id="A0A0S1SSG7"/>
<dbReference type="SUPFAM" id="SSF52540">
    <property type="entry name" value="P-loop containing nucleoside triphosphate hydrolases"/>
    <property type="match status" value="1"/>
</dbReference>
<evidence type="ECO:0000256" key="12">
    <source>
        <dbReference type="HAMAP-Rule" id="MF_00071"/>
    </source>
</evidence>
<dbReference type="InterPro" id="IPR009000">
    <property type="entry name" value="Transl_B-barrel_sf"/>
</dbReference>
<dbReference type="KEGG" id="prf:PeribacterA2_0554"/>
<dbReference type="InterPro" id="IPR027417">
    <property type="entry name" value="P-loop_NTPase"/>
</dbReference>
<dbReference type="GO" id="GO:0045727">
    <property type="term" value="P:positive regulation of translation"/>
    <property type="evidence" value="ECO:0007669"/>
    <property type="project" value="UniProtKB-UniRule"/>
</dbReference>
<comment type="similarity">
    <text evidence="1 12">Belongs to the TRAFAC class translation factor GTPase superfamily. Classic translation factor GTPase family. LepA subfamily.</text>
</comment>
<accession>A0A0S1SSG7</accession>
<dbReference type="EC" id="3.6.5.n1" evidence="11 12"/>
<dbReference type="Gene3D" id="3.30.70.2570">
    <property type="entry name" value="Elongation factor 4, C-terminal domain"/>
    <property type="match status" value="1"/>
</dbReference>
<dbReference type="FunFam" id="3.30.70.870:FF:000004">
    <property type="entry name" value="Translation factor GUF1, mitochondrial"/>
    <property type="match status" value="1"/>
</dbReference>
<dbReference type="PANTHER" id="PTHR43512:SF4">
    <property type="entry name" value="TRANSLATION FACTOR GUF1 HOMOLOG, CHLOROPLASTIC"/>
    <property type="match status" value="1"/>
</dbReference>
<accession>A0A0S1SGV2</accession>
<dbReference type="PRINTS" id="PR00315">
    <property type="entry name" value="ELONGATNFCT"/>
</dbReference>
<proteinExistence type="inferred from homology"/>
<dbReference type="PANTHER" id="PTHR43512">
    <property type="entry name" value="TRANSLATION FACTOR GUF1-RELATED"/>
    <property type="match status" value="1"/>
</dbReference>
<dbReference type="GO" id="GO:0005525">
    <property type="term" value="F:GTP binding"/>
    <property type="evidence" value="ECO:0007669"/>
    <property type="project" value="UniProtKB-UniRule"/>
</dbReference>
<dbReference type="Gene3D" id="3.30.70.240">
    <property type="match status" value="1"/>
</dbReference>
<dbReference type="CDD" id="cd16260">
    <property type="entry name" value="EF4_III"/>
    <property type="match status" value="1"/>
</dbReference>
<keyword evidence="2 12" id="KW-1003">Cell membrane</keyword>
<dbReference type="FunFam" id="3.40.50.300:FF:000078">
    <property type="entry name" value="Elongation factor 4"/>
    <property type="match status" value="1"/>
</dbReference>
<protein>
    <recommendedName>
        <fullName evidence="11 12">Elongation factor 4</fullName>
        <shortName evidence="12">EF-4</shortName>
        <ecNumber evidence="11 12">3.6.5.n1</ecNumber>
    </recommendedName>
    <alternativeName>
        <fullName evidence="12">Ribosomal back-translocase LepA</fullName>
    </alternativeName>
</protein>
<evidence type="ECO:0000256" key="1">
    <source>
        <dbReference type="ARBA" id="ARBA00005454"/>
    </source>
</evidence>
<reference evidence="14 15" key="2">
    <citation type="journal article" date="2016" name="PeerJ">
        <title>Analysis of five complete genome sequences for members of the class Peribacteria in the recently recognized Peregrinibacteria bacterial phylum.</title>
        <authorList>
            <person name="Anantharaman K."/>
            <person name="Brown C.T."/>
            <person name="Burstein D."/>
            <person name="Castelle C.J."/>
            <person name="Probst A.J."/>
            <person name="Thomas B.C."/>
            <person name="Williams K.H."/>
            <person name="Banfield J.F."/>
        </authorList>
    </citation>
    <scope>NUCLEOTIDE SEQUENCE [LARGE SCALE GENOMIC DNA]</scope>
    <source>
        <strain evidence="14">RIFOXYD1_FULL_PER-ii_59_16</strain>
    </source>
</reference>
<dbReference type="SUPFAM" id="SSF50447">
    <property type="entry name" value="Translation proteins"/>
    <property type="match status" value="1"/>
</dbReference>
<dbReference type="InterPro" id="IPR035654">
    <property type="entry name" value="LepA_IV"/>
</dbReference>
<evidence type="ECO:0000259" key="13">
    <source>
        <dbReference type="PROSITE" id="PS51722"/>
    </source>
</evidence>
<dbReference type="HAMAP" id="MF_00071">
    <property type="entry name" value="LepA"/>
    <property type="match status" value="1"/>
</dbReference>
<dbReference type="GO" id="GO:0003924">
    <property type="term" value="F:GTPase activity"/>
    <property type="evidence" value="ECO:0007669"/>
    <property type="project" value="UniProtKB-UniRule"/>
</dbReference>
<dbReference type="InterPro" id="IPR038363">
    <property type="entry name" value="LepA_C_sf"/>
</dbReference>
<dbReference type="PATRIC" id="fig|1735161.3.peg.541"/>
<dbReference type="Gene3D" id="3.30.70.870">
    <property type="entry name" value="Elongation Factor G (Translational Gtpase), domain 3"/>
    <property type="match status" value="1"/>
</dbReference>
<dbReference type="NCBIfam" id="TIGR00231">
    <property type="entry name" value="small_GTP"/>
    <property type="match status" value="1"/>
</dbReference>
<dbReference type="Pfam" id="PF03144">
    <property type="entry name" value="GTP_EFTU_D2"/>
    <property type="match status" value="1"/>
</dbReference>
<accession>A0A0S1SK84</accession>
<evidence type="ECO:0000256" key="10">
    <source>
        <dbReference type="ARBA" id="ARBA00061052"/>
    </source>
</evidence>
<dbReference type="Gene3D" id="2.40.30.10">
    <property type="entry name" value="Translation factors"/>
    <property type="match status" value="1"/>
</dbReference>
<comment type="similarity">
    <text evidence="10">Belongs to the GTP-binding elongation factor family. LepA subfamily.</text>
</comment>
<comment type="subcellular location">
    <subcellularLocation>
        <location evidence="12">Cell membrane</location>
        <topology evidence="12">Peripheral membrane protein</topology>
        <orientation evidence="12">Cytoplasmic side</orientation>
    </subcellularLocation>
</comment>
<gene>
    <name evidence="12" type="primary">lepA</name>
    <name evidence="14" type="ORF">PeribacterD1_0554</name>
</gene>
<dbReference type="InterPro" id="IPR000640">
    <property type="entry name" value="EFG_V-like"/>
</dbReference>
<accession>A0A0S1SWN0</accession>
<dbReference type="EMBL" id="CP013065">
    <property type="protein sequence ID" value="ALM13239.1"/>
    <property type="molecule type" value="Genomic_DNA"/>
</dbReference>
<dbReference type="SUPFAM" id="SSF54980">
    <property type="entry name" value="EF-G C-terminal domain-like"/>
    <property type="match status" value="2"/>
</dbReference>
<dbReference type="InterPro" id="IPR005225">
    <property type="entry name" value="Small_GTP-bd"/>
</dbReference>
<keyword evidence="4 12" id="KW-0378">Hydrolase</keyword>
<keyword evidence="7 12" id="KW-0472">Membrane</keyword>
<accession>A0A0S1SNS9</accession>
<evidence type="ECO:0000256" key="9">
    <source>
        <dbReference type="ARBA" id="ARBA00057626"/>
    </source>
</evidence>